<dbReference type="RefSeq" id="WP_036683744.1">
    <property type="nucleotide sequence ID" value="NZ_JNVM01000012.1"/>
</dbReference>
<dbReference type="Pfam" id="PF01370">
    <property type="entry name" value="Epimerase"/>
    <property type="match status" value="1"/>
</dbReference>
<feature type="domain" description="NAD-dependent epimerase/dehydratase" evidence="2">
    <location>
        <begin position="7"/>
        <end position="194"/>
    </location>
</feature>
<gene>
    <name evidence="3" type="ORF">ET33_05570</name>
</gene>
<evidence type="ECO:0000259" key="2">
    <source>
        <dbReference type="Pfam" id="PF01370"/>
    </source>
</evidence>
<reference evidence="3 4" key="1">
    <citation type="submission" date="2014-06" db="EMBL/GenBank/DDBJ databases">
        <title>Draft genome sequence of Paenibacillus sp. MSt1.</title>
        <authorList>
            <person name="Aw Y.K."/>
            <person name="Ong K.S."/>
            <person name="Gan H.M."/>
            <person name="Lee S.M."/>
        </authorList>
    </citation>
    <scope>NUCLEOTIDE SEQUENCE [LARGE SCALE GENOMIC DNA]</scope>
    <source>
        <strain evidence="3 4">MSt1</strain>
    </source>
</reference>
<comment type="caution">
    <text evidence="3">The sequence shown here is derived from an EMBL/GenBank/DDBJ whole genome shotgun (WGS) entry which is preliminary data.</text>
</comment>
<dbReference type="Gene3D" id="3.40.50.720">
    <property type="entry name" value="NAD(P)-binding Rossmann-like Domain"/>
    <property type="match status" value="1"/>
</dbReference>
<sequence length="256" mass="27803">MSSSNKVLITGAAGNIGRAFRQYAKDAGAEYSFRLADRSSDALSAVAQTEDEIMTLDVADLDACQQACANVSTVIHLAADPSPDADFYSSLLENNIKGTYNVFRAAKDQGCRRVIFASSAQAVEAYPLDVQVHSGMPVRPKNLYGVSKCFGEALASYFADVEGLSSIVVRIANFVSDSDALHGASARDLSAYISPRDLGELLLRCIETPSIKFAVFPGISNNRYKRMDLSDAREQLKYNPIDDSFAILDGLRNYSR</sequence>
<dbReference type="AlphaFoldDB" id="A0A081P379"/>
<organism evidence="3 4">
    <name type="scientific">Paenibacillus tyrfis</name>
    <dbReference type="NCBI Taxonomy" id="1501230"/>
    <lineage>
        <taxon>Bacteria</taxon>
        <taxon>Bacillati</taxon>
        <taxon>Bacillota</taxon>
        <taxon>Bacilli</taxon>
        <taxon>Bacillales</taxon>
        <taxon>Paenibacillaceae</taxon>
        <taxon>Paenibacillus</taxon>
    </lineage>
</organism>
<evidence type="ECO:0000313" key="4">
    <source>
        <dbReference type="Proteomes" id="UP000028123"/>
    </source>
</evidence>
<dbReference type="InterPro" id="IPR036291">
    <property type="entry name" value="NAD(P)-bd_dom_sf"/>
</dbReference>
<dbReference type="InterPro" id="IPR001509">
    <property type="entry name" value="Epimerase_deHydtase"/>
</dbReference>
<name>A0A081P379_9BACL</name>
<evidence type="ECO:0000313" key="3">
    <source>
        <dbReference type="EMBL" id="KEQ25152.1"/>
    </source>
</evidence>
<dbReference type="EMBL" id="JNVM01000012">
    <property type="protein sequence ID" value="KEQ25152.1"/>
    <property type="molecule type" value="Genomic_DNA"/>
</dbReference>
<proteinExistence type="inferred from homology"/>
<protein>
    <submittedName>
        <fullName evidence="3">Epimerase</fullName>
    </submittedName>
</protein>
<accession>A0A081P379</accession>
<comment type="similarity">
    <text evidence="1">Belongs to the NAD(P)-dependent epimerase/dehydratase family.</text>
</comment>
<dbReference type="SUPFAM" id="SSF51735">
    <property type="entry name" value="NAD(P)-binding Rossmann-fold domains"/>
    <property type="match status" value="1"/>
</dbReference>
<evidence type="ECO:0000256" key="1">
    <source>
        <dbReference type="ARBA" id="ARBA00007637"/>
    </source>
</evidence>
<dbReference type="PANTHER" id="PTHR43000">
    <property type="entry name" value="DTDP-D-GLUCOSE 4,6-DEHYDRATASE-RELATED"/>
    <property type="match status" value="1"/>
</dbReference>
<dbReference type="CDD" id="cd08946">
    <property type="entry name" value="SDR_e"/>
    <property type="match status" value="1"/>
</dbReference>
<keyword evidence="4" id="KW-1185">Reference proteome</keyword>
<dbReference type="OrthoDB" id="9779902at2"/>
<dbReference type="eggNOG" id="COG0451">
    <property type="taxonomic scope" value="Bacteria"/>
</dbReference>
<dbReference type="Proteomes" id="UP000028123">
    <property type="component" value="Unassembled WGS sequence"/>
</dbReference>